<evidence type="ECO:0000313" key="10">
    <source>
        <dbReference type="Proteomes" id="UP000054481"/>
    </source>
</evidence>
<dbReference type="GO" id="GO:0010181">
    <property type="term" value="F:FMN binding"/>
    <property type="evidence" value="ECO:0007669"/>
    <property type="project" value="TreeGrafter"/>
</dbReference>
<comment type="similarity">
    <text evidence="2">Belongs to the chorismate synthase family.</text>
</comment>
<dbReference type="EMBL" id="KQ030526">
    <property type="protein sequence ID" value="KJZ74431.1"/>
    <property type="molecule type" value="Genomic_DNA"/>
</dbReference>
<evidence type="ECO:0000256" key="3">
    <source>
        <dbReference type="ARBA" id="ARBA00011881"/>
    </source>
</evidence>
<keyword evidence="7" id="KW-0456">Lyase</keyword>
<evidence type="ECO:0000256" key="2">
    <source>
        <dbReference type="ARBA" id="ARBA00008014"/>
    </source>
</evidence>
<accession>A0A0F7ZJH8</accession>
<dbReference type="PROSITE" id="PS00788">
    <property type="entry name" value="CHORISMATE_SYNTHASE_2"/>
    <property type="match status" value="1"/>
</dbReference>
<comment type="subunit">
    <text evidence="3">Homotetramer.</text>
</comment>
<proteinExistence type="inferred from homology"/>
<dbReference type="InterPro" id="IPR035904">
    <property type="entry name" value="Chorismate_synth_AroC_sf"/>
</dbReference>
<dbReference type="SUPFAM" id="SSF103263">
    <property type="entry name" value="Chorismate synthase, AroC"/>
    <property type="match status" value="1"/>
</dbReference>
<evidence type="ECO:0000313" key="9">
    <source>
        <dbReference type="EMBL" id="KJZ74431.1"/>
    </source>
</evidence>
<reference evidence="9 10" key="1">
    <citation type="journal article" date="2014" name="Genome Biol. Evol.">
        <title>Comparative genomics and transcriptomics analyses reveal divergent lifestyle features of nematode endoparasitic fungus Hirsutella minnesotensis.</title>
        <authorList>
            <person name="Lai Y."/>
            <person name="Liu K."/>
            <person name="Zhang X."/>
            <person name="Zhang X."/>
            <person name="Li K."/>
            <person name="Wang N."/>
            <person name="Shu C."/>
            <person name="Wu Y."/>
            <person name="Wang C."/>
            <person name="Bushley K.E."/>
            <person name="Xiang M."/>
            <person name="Liu X."/>
        </authorList>
    </citation>
    <scope>NUCLEOTIDE SEQUENCE [LARGE SCALE GENOMIC DNA]</scope>
    <source>
        <strain evidence="9 10">3608</strain>
    </source>
</reference>
<dbReference type="GO" id="GO:0009423">
    <property type="term" value="P:chorismate biosynthetic process"/>
    <property type="evidence" value="ECO:0007669"/>
    <property type="project" value="UniProtKB-UniPathway"/>
</dbReference>
<dbReference type="NCBIfam" id="NF003793">
    <property type="entry name" value="PRK05382.1"/>
    <property type="match status" value="1"/>
</dbReference>
<dbReference type="HAMAP" id="MF_00300">
    <property type="entry name" value="Chorismate_synth"/>
    <property type="match status" value="1"/>
</dbReference>
<dbReference type="PANTHER" id="PTHR21085">
    <property type="entry name" value="CHORISMATE SYNTHASE"/>
    <property type="match status" value="1"/>
</dbReference>
<dbReference type="OrthoDB" id="1721239at2759"/>
<keyword evidence="6" id="KW-0057">Aromatic amino acid biosynthesis</keyword>
<evidence type="ECO:0000256" key="7">
    <source>
        <dbReference type="ARBA" id="ARBA00023239"/>
    </source>
</evidence>
<dbReference type="AlphaFoldDB" id="A0A0F7ZJH8"/>
<keyword evidence="5" id="KW-0028">Amino-acid biosynthesis</keyword>
<gene>
    <name evidence="9" type="ORF">HIM_06241</name>
</gene>
<evidence type="ECO:0000256" key="5">
    <source>
        <dbReference type="ARBA" id="ARBA00022605"/>
    </source>
</evidence>
<comment type="pathway">
    <text evidence="1">Metabolic intermediate biosynthesis; chorismate biosynthesis; chorismate from D-erythrose 4-phosphate and phosphoenolpyruvate: step 7/7.</text>
</comment>
<keyword evidence="10" id="KW-1185">Reference proteome</keyword>
<dbReference type="NCBIfam" id="TIGR00033">
    <property type="entry name" value="aroC"/>
    <property type="match status" value="1"/>
</dbReference>
<dbReference type="CDD" id="cd07304">
    <property type="entry name" value="Chorismate_synthase"/>
    <property type="match status" value="1"/>
</dbReference>
<evidence type="ECO:0000256" key="1">
    <source>
        <dbReference type="ARBA" id="ARBA00005044"/>
    </source>
</evidence>
<evidence type="ECO:0000256" key="8">
    <source>
        <dbReference type="ARBA" id="ARBA00081432"/>
    </source>
</evidence>
<dbReference type="EC" id="4.2.3.5" evidence="4"/>
<dbReference type="GO" id="GO:0042602">
    <property type="term" value="F:riboflavin reductase (NADPH) activity"/>
    <property type="evidence" value="ECO:0007669"/>
    <property type="project" value="EnsemblFungi"/>
</dbReference>
<name>A0A0F7ZJH8_9HYPO</name>
<evidence type="ECO:0000256" key="6">
    <source>
        <dbReference type="ARBA" id="ARBA00023141"/>
    </source>
</evidence>
<organism evidence="9 10">
    <name type="scientific">Hirsutella minnesotensis 3608</name>
    <dbReference type="NCBI Taxonomy" id="1043627"/>
    <lineage>
        <taxon>Eukaryota</taxon>
        <taxon>Fungi</taxon>
        <taxon>Dikarya</taxon>
        <taxon>Ascomycota</taxon>
        <taxon>Pezizomycotina</taxon>
        <taxon>Sordariomycetes</taxon>
        <taxon>Hypocreomycetidae</taxon>
        <taxon>Hypocreales</taxon>
        <taxon>Ophiocordycipitaceae</taxon>
        <taxon>Hirsutella</taxon>
    </lineage>
</organism>
<dbReference type="PANTHER" id="PTHR21085:SF0">
    <property type="entry name" value="CHORISMATE SYNTHASE"/>
    <property type="match status" value="1"/>
</dbReference>
<dbReference type="GO" id="GO:0009073">
    <property type="term" value="P:aromatic amino acid family biosynthetic process"/>
    <property type="evidence" value="ECO:0007669"/>
    <property type="project" value="UniProtKB-KW"/>
</dbReference>
<dbReference type="PROSITE" id="PS00789">
    <property type="entry name" value="CHORISMATE_SYNTHASE_3"/>
    <property type="match status" value="1"/>
</dbReference>
<dbReference type="GO" id="GO:0008652">
    <property type="term" value="P:amino acid biosynthetic process"/>
    <property type="evidence" value="ECO:0007669"/>
    <property type="project" value="UniProtKB-KW"/>
</dbReference>
<dbReference type="GO" id="GO:0004107">
    <property type="term" value="F:chorismate synthase activity"/>
    <property type="evidence" value="ECO:0007669"/>
    <property type="project" value="UniProtKB-EC"/>
</dbReference>
<dbReference type="Proteomes" id="UP000054481">
    <property type="component" value="Unassembled WGS sequence"/>
</dbReference>
<protein>
    <recommendedName>
        <fullName evidence="4">chorismate synthase</fullName>
        <ecNumber evidence="4">4.2.3.5</ecNumber>
    </recommendedName>
    <alternativeName>
        <fullName evidence="8">5-enolpyruvylshikimate-3-phosphate phospholyase</fullName>
    </alternativeName>
</protein>
<dbReference type="Gene3D" id="3.60.150.10">
    <property type="entry name" value="Chorismate synthase AroC"/>
    <property type="match status" value="1"/>
</dbReference>
<dbReference type="Pfam" id="PF01264">
    <property type="entry name" value="Chorismate_synt"/>
    <property type="match status" value="1"/>
</dbReference>
<evidence type="ECO:0000256" key="4">
    <source>
        <dbReference type="ARBA" id="ARBA00013036"/>
    </source>
</evidence>
<dbReference type="InterPro" id="IPR020541">
    <property type="entry name" value="Chorismate_synthase_CS"/>
</dbReference>
<dbReference type="InterPro" id="IPR000453">
    <property type="entry name" value="Chorismate_synth"/>
</dbReference>
<dbReference type="GO" id="GO:0005829">
    <property type="term" value="C:cytosol"/>
    <property type="evidence" value="ECO:0007669"/>
    <property type="project" value="TreeGrafter"/>
</dbReference>
<dbReference type="FunFam" id="3.60.150.10:FF:000004">
    <property type="entry name" value="Chorismate synthase"/>
    <property type="match status" value="1"/>
</dbReference>
<sequence>MSSFGNIFRVTTAGESHGKSVSCIVENCPPGLALTEADIQPQLNRRRPGQSAITTPRDEKDLVTIHSGTEAGRTLGTPILLTVPNEDQRPRDYGDRTIDLYPRPSHADWTYLEKYGVKASSGGGRSSARETIARVAAGAVADKWLREAYGIDIVAFVSSVGAIHLSPEPANAADDADAATALSADPAFLTLVQSITRDRVDEFLPVRCPDADAARRMEQRIADLRDRHDSTGGTVTCVIRNAPPGLGEPCFDKLEAVLAHAMLSIPAVKGFEIGSGFHGAEMTGSRHNDPFVAAGSDADADAAAARAGIPRSRLVTRTNNSGGIQGGISNGMPIFFRVSFKPPATISQDQTTARYDAAGDGVLAAKGRHDPCVVPRAVPIVEGMAALAIADTLMAQHARHFGRQMAPPPSLNPQSQ</sequence>
<dbReference type="PIRSF" id="PIRSF001456">
    <property type="entry name" value="Chorismate_synth"/>
    <property type="match status" value="1"/>
</dbReference>
<dbReference type="UniPathway" id="UPA00053">
    <property type="reaction ID" value="UER00090"/>
</dbReference>